<gene>
    <name evidence="1" type="ORF">BCL93_11294</name>
</gene>
<evidence type="ECO:0000313" key="2">
    <source>
        <dbReference type="Proteomes" id="UP000249700"/>
    </source>
</evidence>
<accession>A0A328XFV9</accession>
<dbReference type="AlphaFoldDB" id="A0A328XFV9"/>
<reference evidence="1 2" key="1">
    <citation type="submission" date="2018-06" db="EMBL/GenBank/DDBJ databases">
        <title>Comparative analysis of microorganisms from saline springs in Andes Mountain Range, Colombia.</title>
        <authorList>
            <person name="Rubin E."/>
        </authorList>
    </citation>
    <scope>NUCLEOTIDE SEQUENCE [LARGE SCALE GENOMIC DNA]</scope>
    <source>
        <strain evidence="1 2">USBA-857</strain>
    </source>
</reference>
<dbReference type="Proteomes" id="UP000249700">
    <property type="component" value="Unassembled WGS sequence"/>
</dbReference>
<protein>
    <submittedName>
        <fullName evidence="1">Uncharacterized protein</fullName>
    </submittedName>
</protein>
<dbReference type="EMBL" id="QLSX01000012">
    <property type="protein sequence ID" value="RAR58206.1"/>
    <property type="molecule type" value="Genomic_DNA"/>
</dbReference>
<sequence>MPIYGNMLLSRDANGSFETANQVRLGFSDGRNETWLRDLLAGHSDLLPIKDVGR</sequence>
<name>A0A328XFV9_9GAMM</name>
<comment type="caution">
    <text evidence="1">The sequence shown here is derived from an EMBL/GenBank/DDBJ whole genome shotgun (WGS) entry which is preliminary data.</text>
</comment>
<proteinExistence type="predicted"/>
<evidence type="ECO:0000313" key="1">
    <source>
        <dbReference type="EMBL" id="RAR58206.1"/>
    </source>
</evidence>
<organism evidence="1 2">
    <name type="scientific">Onishia taeanensis</name>
    <dbReference type="NCBI Taxonomy" id="284577"/>
    <lineage>
        <taxon>Bacteria</taxon>
        <taxon>Pseudomonadati</taxon>
        <taxon>Pseudomonadota</taxon>
        <taxon>Gammaproteobacteria</taxon>
        <taxon>Oceanospirillales</taxon>
        <taxon>Halomonadaceae</taxon>
        <taxon>Onishia</taxon>
    </lineage>
</organism>